<keyword evidence="2" id="KW-0472">Membrane</keyword>
<feature type="compositionally biased region" description="Polar residues" evidence="1">
    <location>
        <begin position="55"/>
        <end position="64"/>
    </location>
</feature>
<name>A0ABR7TGF7_9BACT</name>
<keyword evidence="4" id="KW-1185">Reference proteome</keyword>
<dbReference type="Proteomes" id="UP000659124">
    <property type="component" value="Unassembled WGS sequence"/>
</dbReference>
<evidence type="ECO:0000313" key="3">
    <source>
        <dbReference type="EMBL" id="MBC9929541.1"/>
    </source>
</evidence>
<proteinExistence type="predicted"/>
<accession>A0ABR7TGF7</accession>
<sequence>MQEGKDVDLFVRHWYLLLPVAWLTDTLLLWLCIVITVPLAEHLTNWFKAHPGRQSVVTGPSRSTHVGKKLPGSRLSV</sequence>
<keyword evidence="2" id="KW-1133">Transmembrane helix</keyword>
<keyword evidence="2" id="KW-0812">Transmembrane</keyword>
<evidence type="ECO:0000256" key="1">
    <source>
        <dbReference type="SAM" id="MobiDB-lite"/>
    </source>
</evidence>
<gene>
    <name evidence="3" type="ORF">ICL07_04090</name>
</gene>
<protein>
    <submittedName>
        <fullName evidence="3">Uncharacterized protein</fullName>
    </submittedName>
</protein>
<organism evidence="3 4">
    <name type="scientific">Chitinophaga qingshengii</name>
    <dbReference type="NCBI Taxonomy" id="1569794"/>
    <lineage>
        <taxon>Bacteria</taxon>
        <taxon>Pseudomonadati</taxon>
        <taxon>Bacteroidota</taxon>
        <taxon>Chitinophagia</taxon>
        <taxon>Chitinophagales</taxon>
        <taxon>Chitinophagaceae</taxon>
        <taxon>Chitinophaga</taxon>
    </lineage>
</organism>
<reference evidence="3 4" key="1">
    <citation type="submission" date="2020-09" db="EMBL/GenBank/DDBJ databases">
        <title>Genome sequences of type strains of Chitinophaga qingshengii and Chitinophaga varians.</title>
        <authorList>
            <person name="Kittiwongwattana C."/>
        </authorList>
    </citation>
    <scope>NUCLEOTIDE SEQUENCE [LARGE SCALE GENOMIC DNA]</scope>
    <source>
        <strain evidence="3 4">JCM 30026</strain>
    </source>
</reference>
<dbReference type="RefSeq" id="WP_188086664.1">
    <property type="nucleotide sequence ID" value="NZ_JACVFC010000001.1"/>
</dbReference>
<evidence type="ECO:0000313" key="4">
    <source>
        <dbReference type="Proteomes" id="UP000659124"/>
    </source>
</evidence>
<feature type="region of interest" description="Disordered" evidence="1">
    <location>
        <begin position="54"/>
        <end position="77"/>
    </location>
</feature>
<dbReference type="EMBL" id="JACVFC010000001">
    <property type="protein sequence ID" value="MBC9929541.1"/>
    <property type="molecule type" value="Genomic_DNA"/>
</dbReference>
<evidence type="ECO:0000256" key="2">
    <source>
        <dbReference type="SAM" id="Phobius"/>
    </source>
</evidence>
<feature type="transmembrane region" description="Helical" evidence="2">
    <location>
        <begin position="20"/>
        <end position="40"/>
    </location>
</feature>
<comment type="caution">
    <text evidence="3">The sequence shown here is derived from an EMBL/GenBank/DDBJ whole genome shotgun (WGS) entry which is preliminary data.</text>
</comment>